<protein>
    <recommendedName>
        <fullName evidence="5">LacI family transcriptional regulator</fullName>
    </recommendedName>
</protein>
<dbReference type="CDD" id="cd13578">
    <property type="entry name" value="PBP2_Bug27"/>
    <property type="match status" value="1"/>
</dbReference>
<reference evidence="3" key="1">
    <citation type="submission" date="2017-05" db="EMBL/GenBank/DDBJ databases">
        <title>Complete and WGS of Bordetella genogroups.</title>
        <authorList>
            <person name="Spilker T."/>
            <person name="Lipuma J."/>
        </authorList>
    </citation>
    <scope>NUCLEOTIDE SEQUENCE</scope>
    <source>
        <strain evidence="3">AU21707</strain>
    </source>
</reference>
<dbReference type="PIRSF" id="PIRSF017082">
    <property type="entry name" value="YflP"/>
    <property type="match status" value="1"/>
</dbReference>
<comment type="similarity">
    <text evidence="1">Belongs to the UPF0065 (bug) family.</text>
</comment>
<evidence type="ECO:0000313" key="3">
    <source>
        <dbReference type="EMBL" id="OZI18777.1"/>
    </source>
</evidence>
<proteinExistence type="inferred from homology"/>
<dbReference type="Gene3D" id="3.40.190.10">
    <property type="entry name" value="Periplasmic binding protein-like II"/>
    <property type="match status" value="1"/>
</dbReference>
<dbReference type="OrthoDB" id="8630376at2"/>
<dbReference type="RefSeq" id="WP_094847463.1">
    <property type="nucleotide sequence ID" value="NZ_NEVJ01000003.1"/>
</dbReference>
<feature type="chain" id="PRO_5012989394" description="LacI family transcriptional regulator" evidence="2">
    <location>
        <begin position="21"/>
        <end position="318"/>
    </location>
</feature>
<feature type="signal peptide" evidence="2">
    <location>
        <begin position="1"/>
        <end position="20"/>
    </location>
</feature>
<name>A0A261R217_9BORD</name>
<dbReference type="Gene3D" id="3.40.190.150">
    <property type="entry name" value="Bordetella uptake gene, domain 1"/>
    <property type="match status" value="1"/>
</dbReference>
<dbReference type="Proteomes" id="UP000216857">
    <property type="component" value="Unassembled WGS sequence"/>
</dbReference>
<dbReference type="InterPro" id="IPR042100">
    <property type="entry name" value="Bug_dom1"/>
</dbReference>
<accession>A0A261R217</accession>
<dbReference type="InterPro" id="IPR005064">
    <property type="entry name" value="BUG"/>
</dbReference>
<dbReference type="EMBL" id="NEVJ01000003">
    <property type="protein sequence ID" value="OZI18777.1"/>
    <property type="molecule type" value="Genomic_DNA"/>
</dbReference>
<gene>
    <name evidence="3" type="ORF">CAL26_13855</name>
</gene>
<dbReference type="Pfam" id="PF03401">
    <property type="entry name" value="TctC"/>
    <property type="match status" value="1"/>
</dbReference>
<dbReference type="AlphaFoldDB" id="A0A261R217"/>
<evidence type="ECO:0000256" key="1">
    <source>
        <dbReference type="ARBA" id="ARBA00006987"/>
    </source>
</evidence>
<comment type="caution">
    <text evidence="3">The sequence shown here is derived from an EMBL/GenBank/DDBJ whole genome shotgun (WGS) entry which is preliminary data.</text>
</comment>
<keyword evidence="2" id="KW-0732">Signal</keyword>
<evidence type="ECO:0000256" key="2">
    <source>
        <dbReference type="SAM" id="SignalP"/>
    </source>
</evidence>
<evidence type="ECO:0000313" key="4">
    <source>
        <dbReference type="Proteomes" id="UP000216857"/>
    </source>
</evidence>
<dbReference type="PANTHER" id="PTHR42928:SF5">
    <property type="entry name" value="BLR1237 PROTEIN"/>
    <property type="match status" value="1"/>
</dbReference>
<evidence type="ECO:0008006" key="5">
    <source>
        <dbReference type="Google" id="ProtNLM"/>
    </source>
</evidence>
<dbReference type="SUPFAM" id="SSF53850">
    <property type="entry name" value="Periplasmic binding protein-like II"/>
    <property type="match status" value="1"/>
</dbReference>
<sequence length="318" mass="33257">MALCVALFAALFAFTPAAHAASDYPNHPITLVLAYPPGGGTDFVARLLARELDKTLGVNVVVENRPGGASVIGTSVVARAPADGYTLLLADPAFATNPNLMRNLPYDPRSLTPIATVTVSPLVLSVPASSTIKSLDELIATGRQSRDGVTFASAGLGSSPHLAGELLKLRTKSNFVHVPYKGSGPAMTDLIGGRIDFAFATLPAASQYIMKGQLRGLATTGDARSKLLPDLPTVAESIPGFQVNFWTALVAPRGTPADVLDKLNAAVKTALQSPAMLNGLEQAGENPTYMSQPDTAAFIANENSKWAKVISEGDIHIQ</sequence>
<organism evidence="3 4">
    <name type="scientific">Bordetella genomosp. 9</name>
    <dbReference type="NCBI Taxonomy" id="1416803"/>
    <lineage>
        <taxon>Bacteria</taxon>
        <taxon>Pseudomonadati</taxon>
        <taxon>Pseudomonadota</taxon>
        <taxon>Betaproteobacteria</taxon>
        <taxon>Burkholderiales</taxon>
        <taxon>Alcaligenaceae</taxon>
        <taxon>Bordetella</taxon>
    </lineage>
</organism>
<keyword evidence="4" id="KW-1185">Reference proteome</keyword>
<dbReference type="PANTHER" id="PTHR42928">
    <property type="entry name" value="TRICARBOXYLATE-BINDING PROTEIN"/>
    <property type="match status" value="1"/>
</dbReference>